<gene>
    <name evidence="3" type="ORF">DSCOOX_21290</name>
</gene>
<evidence type="ECO:0000259" key="2">
    <source>
        <dbReference type="Pfam" id="PF00149"/>
    </source>
</evidence>
<dbReference type="RefSeq" id="WP_197743305.1">
    <property type="nucleotide sequence ID" value="NZ_AP021879.1"/>
</dbReference>
<proteinExistence type="predicted"/>
<dbReference type="InterPro" id="IPR029052">
    <property type="entry name" value="Metallo-depent_PP-like"/>
</dbReference>
<evidence type="ECO:0000313" key="4">
    <source>
        <dbReference type="Proteomes" id="UP000422108"/>
    </source>
</evidence>
<keyword evidence="4" id="KW-1185">Reference proteome</keyword>
<dbReference type="Proteomes" id="UP000422108">
    <property type="component" value="Chromosome"/>
</dbReference>
<name>A0A5K8A918_9BACT</name>
<dbReference type="Pfam" id="PF00149">
    <property type="entry name" value="Metallophos"/>
    <property type="match status" value="1"/>
</dbReference>
<dbReference type="SUPFAM" id="SSF56300">
    <property type="entry name" value="Metallo-dependent phosphatases"/>
    <property type="match status" value="1"/>
</dbReference>
<dbReference type="EMBL" id="AP021879">
    <property type="protein sequence ID" value="BBO88949.1"/>
    <property type="molecule type" value="Genomic_DNA"/>
</dbReference>
<evidence type="ECO:0000256" key="1">
    <source>
        <dbReference type="ARBA" id="ARBA00022801"/>
    </source>
</evidence>
<dbReference type="InterPro" id="IPR050535">
    <property type="entry name" value="DNA_Repair-Maintenance_Comp"/>
</dbReference>
<feature type="domain" description="Calcineurin-like phosphoesterase" evidence="2">
    <location>
        <begin position="13"/>
        <end position="208"/>
    </location>
</feature>
<dbReference type="CDD" id="cd00840">
    <property type="entry name" value="MPP_Mre11_N"/>
    <property type="match status" value="1"/>
</dbReference>
<reference evidence="3 4" key="1">
    <citation type="submission" date="2019-11" db="EMBL/GenBank/DDBJ databases">
        <title>Comparative genomics of hydrocarbon-degrading Desulfosarcina strains.</title>
        <authorList>
            <person name="Watanabe M."/>
            <person name="Kojima H."/>
            <person name="Fukui M."/>
        </authorList>
    </citation>
    <scope>NUCLEOTIDE SEQUENCE [LARGE SCALE GENOMIC DNA]</scope>
    <source>
        <strain evidence="4">oXyS1</strain>
    </source>
</reference>
<keyword evidence="1" id="KW-0378">Hydrolase</keyword>
<dbReference type="InterPro" id="IPR041796">
    <property type="entry name" value="Mre11_N"/>
</dbReference>
<dbReference type="PANTHER" id="PTHR30337">
    <property type="entry name" value="COMPONENT OF ATP-DEPENDENT DSDNA EXONUCLEASE"/>
    <property type="match status" value="1"/>
</dbReference>
<protein>
    <submittedName>
        <fullName evidence="3">Metallophosphoesterase</fullName>
    </submittedName>
</protein>
<dbReference type="InterPro" id="IPR014576">
    <property type="entry name" value="Pesterase_YhaO"/>
</dbReference>
<dbReference type="PIRSF" id="PIRSF033091">
    <property type="entry name" value="Pesterase_YhaO"/>
    <property type="match status" value="1"/>
</dbReference>
<accession>A0A5K8A918</accession>
<dbReference type="PANTHER" id="PTHR30337:SF7">
    <property type="entry name" value="PHOSPHOESTERASE"/>
    <property type="match status" value="1"/>
</dbReference>
<organism evidence="3 4">
    <name type="scientific">Desulfosarcina ovata subsp. ovata</name>
    <dbReference type="NCBI Taxonomy" id="2752305"/>
    <lineage>
        <taxon>Bacteria</taxon>
        <taxon>Pseudomonadati</taxon>
        <taxon>Thermodesulfobacteriota</taxon>
        <taxon>Desulfobacteria</taxon>
        <taxon>Desulfobacterales</taxon>
        <taxon>Desulfosarcinaceae</taxon>
        <taxon>Desulfosarcina</taxon>
    </lineage>
</organism>
<dbReference type="GO" id="GO:0016787">
    <property type="term" value="F:hydrolase activity"/>
    <property type="evidence" value="ECO:0007669"/>
    <property type="project" value="UniProtKB-KW"/>
</dbReference>
<dbReference type="AlphaFoldDB" id="A0A5K8A918"/>
<evidence type="ECO:0000313" key="3">
    <source>
        <dbReference type="EMBL" id="BBO88949.1"/>
    </source>
</evidence>
<sequence length="429" mass="47501">MDSRGPVILNFKMKFIHTADIHLDSPLHRLEAYDGAPVEEIRQASRRALENLINLALDEAVDFVLIAGDLFDGDWRDYNTGLYFTSRMRRLNEAGIFVFIVQGNHDAAGQMTRSLPVPPNVHIFSSARPETRMIDALKVAVHGQSFARAAVMENLAAGYPAPVAGHVNIGLLHTSLTGRPGHENYAPCALEDLVNKGYDYWALGHVHQAEIVTHDPPVVFPGCVQGRHAREGGEKGCMLVVMEEGAAPLIHHQTIDVIRWTRTVVDLTGANTIDEVLDRFREEFEKTVARNDPLPVIARIELAGRTELHTRILADMEYIKQALRSTAAVAFGDRAWIEKIQVNTRPVRGRVPDSGPINELNLLVERLSSSPDDLQALGDELAPLFQKLPADYRQNAASFRPDDPEAMARLLAQAHALLVQRLRKASGAT</sequence>
<dbReference type="Gene3D" id="3.60.21.10">
    <property type="match status" value="1"/>
</dbReference>
<dbReference type="InterPro" id="IPR004843">
    <property type="entry name" value="Calcineurin-like_PHP"/>
</dbReference>